<feature type="transmembrane region" description="Helical" evidence="2">
    <location>
        <begin position="137"/>
        <end position="161"/>
    </location>
</feature>
<reference evidence="4 5" key="1">
    <citation type="submission" date="2023-09" db="EMBL/GenBank/DDBJ databases">
        <authorList>
            <person name="Page C.A."/>
            <person name="Perez-Diaz I.M."/>
        </authorList>
    </citation>
    <scope>NUCLEOTIDE SEQUENCE [LARGE SCALE GENOMIC DNA]</scope>
    <source>
        <strain evidence="4 5">Ll15</strain>
    </source>
</reference>
<keyword evidence="2" id="KW-0812">Transmembrane</keyword>
<dbReference type="Pfam" id="PF09335">
    <property type="entry name" value="VTT_dom"/>
    <property type="match status" value="1"/>
</dbReference>
<keyword evidence="2" id="KW-0472">Membrane</keyword>
<comment type="similarity">
    <text evidence="1">Belongs to the DedA family.</text>
</comment>
<protein>
    <submittedName>
        <fullName evidence="4">DedA family protein</fullName>
    </submittedName>
</protein>
<dbReference type="EMBL" id="CP137624">
    <property type="protein sequence ID" value="WPK13672.1"/>
    <property type="molecule type" value="Genomic_DNA"/>
</dbReference>
<dbReference type="RefSeq" id="WP_319838136.1">
    <property type="nucleotide sequence ID" value="NZ_CP137624.1"/>
</dbReference>
<dbReference type="PANTHER" id="PTHR42709">
    <property type="entry name" value="ALKALINE PHOSPHATASE LIKE PROTEIN"/>
    <property type="match status" value="1"/>
</dbReference>
<dbReference type="InterPro" id="IPR032816">
    <property type="entry name" value="VTT_dom"/>
</dbReference>
<evidence type="ECO:0000256" key="2">
    <source>
        <dbReference type="SAM" id="Phobius"/>
    </source>
</evidence>
<organism evidence="4 5">
    <name type="scientific">Lysinibacillus louembei</name>
    <dbReference type="NCBI Taxonomy" id="1470088"/>
    <lineage>
        <taxon>Bacteria</taxon>
        <taxon>Bacillati</taxon>
        <taxon>Bacillota</taxon>
        <taxon>Bacilli</taxon>
        <taxon>Bacillales</taxon>
        <taxon>Bacillaceae</taxon>
        <taxon>Lysinibacillus</taxon>
    </lineage>
</organism>
<dbReference type="PANTHER" id="PTHR42709:SF9">
    <property type="entry name" value="ALKALINE PHOSPHATASE LIKE PROTEIN"/>
    <property type="match status" value="1"/>
</dbReference>
<evidence type="ECO:0000313" key="4">
    <source>
        <dbReference type="EMBL" id="WPK13672.1"/>
    </source>
</evidence>
<dbReference type="InterPro" id="IPR051311">
    <property type="entry name" value="DedA_domain"/>
</dbReference>
<gene>
    <name evidence="4" type="ORF">R6U77_08430</name>
</gene>
<name>A0ABZ0S207_9BACI</name>
<feature type="transmembrane region" description="Helical" evidence="2">
    <location>
        <begin position="167"/>
        <end position="185"/>
    </location>
</feature>
<proteinExistence type="inferred from homology"/>
<keyword evidence="5" id="KW-1185">Reference proteome</keyword>
<feature type="transmembrane region" description="Helical" evidence="2">
    <location>
        <begin position="12"/>
        <end position="29"/>
    </location>
</feature>
<accession>A0ABZ0S207</accession>
<evidence type="ECO:0000259" key="3">
    <source>
        <dbReference type="Pfam" id="PF09335"/>
    </source>
</evidence>
<dbReference type="Proteomes" id="UP001322664">
    <property type="component" value="Chromosome"/>
</dbReference>
<feature type="domain" description="VTT" evidence="3">
    <location>
        <begin position="30"/>
        <end position="155"/>
    </location>
</feature>
<evidence type="ECO:0000313" key="5">
    <source>
        <dbReference type="Proteomes" id="UP001322664"/>
    </source>
</evidence>
<sequence length="194" mass="21775">MDEVVRLLETYSYVLIIFSLFFGIVGIPAPEESLIFLVGLFVGYGRLNLALSIICSLSSVYIGLLTAYAVGRWLGYPFMKRFGKFIGLTERNLEIVSTGFQRNALRTVVFGIFIPGVRQLSPYVAGVSRLPFKRYTVYALIATIVWVIPFLIAGRILGSVFHIGPEVAPYMGIGIGVICIVYILWKRRKKLRLK</sequence>
<keyword evidence="2" id="KW-1133">Transmembrane helix</keyword>
<feature type="transmembrane region" description="Helical" evidence="2">
    <location>
        <begin position="49"/>
        <end position="71"/>
    </location>
</feature>
<evidence type="ECO:0000256" key="1">
    <source>
        <dbReference type="ARBA" id="ARBA00010792"/>
    </source>
</evidence>